<keyword evidence="2 5" id="KW-0963">Cytoplasm</keyword>
<dbReference type="Proteomes" id="UP000094285">
    <property type="component" value="Unassembled WGS sequence"/>
</dbReference>
<dbReference type="InterPro" id="IPR019369">
    <property type="entry name" value="Efm5/EEF1AKMT1"/>
</dbReference>
<dbReference type="GeneID" id="30984895"/>
<dbReference type="Pfam" id="PF10237">
    <property type="entry name" value="N6-adenineMlase"/>
    <property type="match status" value="1"/>
</dbReference>
<dbReference type="HAMAP" id="MF_03187">
    <property type="entry name" value="Methyltr_EFM5"/>
    <property type="match status" value="1"/>
</dbReference>
<evidence type="ECO:0000313" key="7">
    <source>
        <dbReference type="Proteomes" id="UP000094285"/>
    </source>
</evidence>
<name>A0A1E4SB96_9ASCO</name>
<comment type="similarity">
    <text evidence="5">Belongs to the class I-like SAM-binding methyltransferase superfamily. EFM5 family.</text>
</comment>
<dbReference type="AlphaFoldDB" id="A0A1E4SB96"/>
<evidence type="ECO:0000256" key="3">
    <source>
        <dbReference type="ARBA" id="ARBA00022603"/>
    </source>
</evidence>
<dbReference type="PANTHER" id="PTHR13200:SF0">
    <property type="entry name" value="EEF1A LYSINE METHYLTRANSFERASE 1"/>
    <property type="match status" value="1"/>
</dbReference>
<dbReference type="RefSeq" id="XP_020061794.1">
    <property type="nucleotide sequence ID" value="XM_020210759.1"/>
</dbReference>
<evidence type="ECO:0000256" key="4">
    <source>
        <dbReference type="ARBA" id="ARBA00022679"/>
    </source>
</evidence>
<evidence type="ECO:0000256" key="2">
    <source>
        <dbReference type="ARBA" id="ARBA00022490"/>
    </source>
</evidence>
<keyword evidence="3 5" id="KW-0489">Methyltransferase</keyword>
<comment type="function">
    <text evidence="5">S-adenosyl-L-methionine-dependent protein-lysine N-methyltransferase that trimethylates elongation factor 1-alpha at 'Lys-79'.</text>
</comment>
<accession>A0A1E4SB96</accession>
<proteinExistence type="inferred from homology"/>
<dbReference type="OrthoDB" id="206354at2759"/>
<evidence type="ECO:0000256" key="1">
    <source>
        <dbReference type="ARBA" id="ARBA00004496"/>
    </source>
</evidence>
<dbReference type="GO" id="GO:0005737">
    <property type="term" value="C:cytoplasm"/>
    <property type="evidence" value="ECO:0007669"/>
    <property type="project" value="UniProtKB-SubCell"/>
</dbReference>
<sequence length="237" mass="27410">MDSDDELTLSTHALAALAEFKKEETERIEKFQELCNSFNGGQEVNQQLTIEDFKQDWKLSQFWYADDTARTLGKALLQGANVDTVIVIASAPSVFAAIKNLPPEEVPTKHIYLFEYDKRFELLAGKEHFYFYDYTRPDDIPLELKHNCHRLLIDPPYLQEDCQTKSAMAAGNLLVEKATDTQQIKLISSTGERMGEIVKKNYPETFVTNFFPEHMNGLSNEYRCYANFECSYWKFQN</sequence>
<dbReference type="EC" id="2.1.1.-" evidence="5"/>
<keyword evidence="7" id="KW-1185">Reference proteome</keyword>
<evidence type="ECO:0000256" key="5">
    <source>
        <dbReference type="HAMAP-Rule" id="MF_03187"/>
    </source>
</evidence>
<keyword evidence="4 5" id="KW-0808">Transferase</keyword>
<reference evidence="7" key="1">
    <citation type="submission" date="2016-05" db="EMBL/GenBank/DDBJ databases">
        <title>Comparative genomics of biotechnologically important yeasts.</title>
        <authorList>
            <consortium name="DOE Joint Genome Institute"/>
            <person name="Riley R."/>
            <person name="Haridas S."/>
            <person name="Wolfe K.H."/>
            <person name="Lopes M.R."/>
            <person name="Hittinger C.T."/>
            <person name="Goker M."/>
            <person name="Salamov A."/>
            <person name="Wisecaver J."/>
            <person name="Long T.M."/>
            <person name="Aerts A.L."/>
            <person name="Barry K."/>
            <person name="Choi C."/>
            <person name="Clum A."/>
            <person name="Coughlan A.Y."/>
            <person name="Deshpande S."/>
            <person name="Douglass A.P."/>
            <person name="Hanson S.J."/>
            <person name="Klenk H.-P."/>
            <person name="Labutti K."/>
            <person name="Lapidus A."/>
            <person name="Lindquist E."/>
            <person name="Lipzen A."/>
            <person name="Meier-Kolthoff J.P."/>
            <person name="Ohm R.A."/>
            <person name="Otillar R.P."/>
            <person name="Pangilinan J."/>
            <person name="Peng Y."/>
            <person name="Rokas A."/>
            <person name="Rosa C.A."/>
            <person name="Scheuner C."/>
            <person name="Sibirny A.A."/>
            <person name="Slot J.C."/>
            <person name="Stielow J.B."/>
            <person name="Sun H."/>
            <person name="Kurtzman C.P."/>
            <person name="Blackwell M."/>
            <person name="Grigoriev I.V."/>
            <person name="Jeffries T.W."/>
        </authorList>
    </citation>
    <scope>NUCLEOTIDE SEQUENCE [LARGE SCALE GENOMIC DNA]</scope>
    <source>
        <strain evidence="7">NRRL Y-17324</strain>
    </source>
</reference>
<protein>
    <recommendedName>
        <fullName evidence="5">Protein-lysine N-methyltransferase EFM5</fullName>
        <ecNumber evidence="5">2.1.1.-</ecNumber>
    </recommendedName>
    <alternativeName>
        <fullName evidence="5">Elongation factor methyltransferase 5</fullName>
    </alternativeName>
</protein>
<dbReference type="InterPro" id="IPR041370">
    <property type="entry name" value="Mlase_EEF1AKMT1/ZCCHC4"/>
</dbReference>
<dbReference type="PANTHER" id="PTHR13200">
    <property type="entry name" value="EEF1A LYSINE METHYLTRANSFERASE 1"/>
    <property type="match status" value="1"/>
</dbReference>
<organism evidence="6 7">
    <name type="scientific">Suhomyces tanzawaensis NRRL Y-17324</name>
    <dbReference type="NCBI Taxonomy" id="984487"/>
    <lineage>
        <taxon>Eukaryota</taxon>
        <taxon>Fungi</taxon>
        <taxon>Dikarya</taxon>
        <taxon>Ascomycota</taxon>
        <taxon>Saccharomycotina</taxon>
        <taxon>Pichiomycetes</taxon>
        <taxon>Debaryomycetaceae</taxon>
        <taxon>Suhomyces</taxon>
    </lineage>
</organism>
<dbReference type="EMBL" id="KV453918">
    <property type="protein sequence ID" value="ODV76672.1"/>
    <property type="molecule type" value="Genomic_DNA"/>
</dbReference>
<dbReference type="GO" id="GO:0032259">
    <property type="term" value="P:methylation"/>
    <property type="evidence" value="ECO:0007669"/>
    <property type="project" value="UniProtKB-KW"/>
</dbReference>
<gene>
    <name evidence="5" type="primary">EFM5</name>
    <name evidence="6" type="ORF">CANTADRAFT_58033</name>
</gene>
<comment type="subcellular location">
    <subcellularLocation>
        <location evidence="1 5">Cytoplasm</location>
    </subcellularLocation>
</comment>
<dbReference type="GO" id="GO:0016279">
    <property type="term" value="F:protein-lysine N-methyltransferase activity"/>
    <property type="evidence" value="ECO:0007669"/>
    <property type="project" value="UniProtKB-UniRule"/>
</dbReference>
<evidence type="ECO:0000313" key="6">
    <source>
        <dbReference type="EMBL" id="ODV76672.1"/>
    </source>
</evidence>
<dbReference type="STRING" id="984487.A0A1E4SB96"/>